<reference evidence="5" key="1">
    <citation type="submission" date="2020-10" db="EMBL/GenBank/DDBJ databases">
        <authorList>
            <person name="Gilroy R."/>
        </authorList>
    </citation>
    <scope>NUCLEOTIDE SEQUENCE</scope>
    <source>
        <strain evidence="5">CHK190-19873</strain>
    </source>
</reference>
<dbReference type="PANTHER" id="PTHR43479">
    <property type="entry name" value="ACREF/ENVCD OPERON REPRESSOR-RELATED"/>
    <property type="match status" value="1"/>
</dbReference>
<dbReference type="InterPro" id="IPR039532">
    <property type="entry name" value="TetR_C_Firmicutes"/>
</dbReference>
<evidence type="ECO:0000259" key="4">
    <source>
        <dbReference type="Pfam" id="PF14278"/>
    </source>
</evidence>
<dbReference type="PANTHER" id="PTHR43479:SF7">
    <property type="entry name" value="TETR-FAMILY TRANSCRIPTIONAL REGULATOR"/>
    <property type="match status" value="1"/>
</dbReference>
<feature type="domain" description="HTH tetR-type" evidence="3">
    <location>
        <begin position="6"/>
        <end position="36"/>
    </location>
</feature>
<dbReference type="Pfam" id="PF00440">
    <property type="entry name" value="TetR_N"/>
    <property type="match status" value="1"/>
</dbReference>
<name>A0A9D1ET81_9FIRM</name>
<keyword evidence="1" id="KW-0238">DNA-binding</keyword>
<dbReference type="Pfam" id="PF14278">
    <property type="entry name" value="TetR_C_8"/>
    <property type="match status" value="1"/>
</dbReference>
<gene>
    <name evidence="5" type="ORF">IAB44_08890</name>
</gene>
<dbReference type="Gene3D" id="1.10.357.10">
    <property type="entry name" value="Tetracycline Repressor, domain 2"/>
    <property type="match status" value="1"/>
</dbReference>
<accession>A0A9D1ET81</accession>
<feature type="region of interest" description="Disordered" evidence="2">
    <location>
        <begin position="162"/>
        <end position="189"/>
    </location>
</feature>
<reference evidence="5" key="2">
    <citation type="journal article" date="2021" name="PeerJ">
        <title>Extensive microbial diversity within the chicken gut microbiome revealed by metagenomics and culture.</title>
        <authorList>
            <person name="Gilroy R."/>
            <person name="Ravi A."/>
            <person name="Getino M."/>
            <person name="Pursley I."/>
            <person name="Horton D.L."/>
            <person name="Alikhan N.F."/>
            <person name="Baker D."/>
            <person name="Gharbi K."/>
            <person name="Hall N."/>
            <person name="Watson M."/>
            <person name="Adriaenssens E.M."/>
            <person name="Foster-Nyarko E."/>
            <person name="Jarju S."/>
            <person name="Secka A."/>
            <person name="Antonio M."/>
            <person name="Oren A."/>
            <person name="Chaudhuri R.R."/>
            <person name="La Ragione R."/>
            <person name="Hildebrand F."/>
            <person name="Pallen M.J."/>
        </authorList>
    </citation>
    <scope>NUCLEOTIDE SEQUENCE</scope>
    <source>
        <strain evidence="5">CHK190-19873</strain>
    </source>
</reference>
<evidence type="ECO:0000256" key="2">
    <source>
        <dbReference type="SAM" id="MobiDB-lite"/>
    </source>
</evidence>
<dbReference type="InterPro" id="IPR001647">
    <property type="entry name" value="HTH_TetR"/>
</dbReference>
<evidence type="ECO:0000259" key="3">
    <source>
        <dbReference type="Pfam" id="PF00440"/>
    </source>
</evidence>
<evidence type="ECO:0000256" key="1">
    <source>
        <dbReference type="ARBA" id="ARBA00023125"/>
    </source>
</evidence>
<evidence type="ECO:0000313" key="6">
    <source>
        <dbReference type="Proteomes" id="UP000823935"/>
    </source>
</evidence>
<dbReference type="InterPro" id="IPR050624">
    <property type="entry name" value="HTH-type_Tx_Regulator"/>
</dbReference>
<sequence>MKTTSFEKTTVGDICKACGMNRKSFYYHFKDKYDLANWIYFTEFISEIKSKDYASSWMFFEDMCVYFSENKNFYRKLFRVQEQNSFSEYFLEFLRSVLRDYVREIYQDTENIGFYTDFYADAIFSAINRWLLSRNNGMPPEKFVSLVHSCLIGSAAAVLQEAEKPGSAEESVPDAGRLHKTKSAESNSI</sequence>
<dbReference type="GO" id="GO:0003677">
    <property type="term" value="F:DNA binding"/>
    <property type="evidence" value="ECO:0007669"/>
    <property type="project" value="UniProtKB-KW"/>
</dbReference>
<dbReference type="SUPFAM" id="SSF46689">
    <property type="entry name" value="Homeodomain-like"/>
    <property type="match status" value="1"/>
</dbReference>
<feature type="domain" description="Transcriptional regulator TetR C-terminal Firmicutes type" evidence="4">
    <location>
        <begin position="59"/>
        <end position="147"/>
    </location>
</feature>
<protein>
    <submittedName>
        <fullName evidence="5">TetR/AcrR family transcriptional regulator C-terminal domain-containing protein</fullName>
    </submittedName>
</protein>
<dbReference type="EMBL" id="DVIQ01000047">
    <property type="protein sequence ID" value="HIS31642.1"/>
    <property type="molecule type" value="Genomic_DNA"/>
</dbReference>
<proteinExistence type="predicted"/>
<dbReference type="InterPro" id="IPR009057">
    <property type="entry name" value="Homeodomain-like_sf"/>
</dbReference>
<dbReference type="Proteomes" id="UP000823935">
    <property type="component" value="Unassembled WGS sequence"/>
</dbReference>
<organism evidence="5 6">
    <name type="scientific">Candidatus Limivivens intestinipullorum</name>
    <dbReference type="NCBI Taxonomy" id="2840858"/>
    <lineage>
        <taxon>Bacteria</taxon>
        <taxon>Bacillati</taxon>
        <taxon>Bacillota</taxon>
        <taxon>Clostridia</taxon>
        <taxon>Lachnospirales</taxon>
        <taxon>Lachnospiraceae</taxon>
        <taxon>Lachnospiraceae incertae sedis</taxon>
        <taxon>Candidatus Limivivens</taxon>
    </lineage>
</organism>
<comment type="caution">
    <text evidence="5">The sequence shown here is derived from an EMBL/GenBank/DDBJ whole genome shotgun (WGS) entry which is preliminary data.</text>
</comment>
<evidence type="ECO:0000313" key="5">
    <source>
        <dbReference type="EMBL" id="HIS31642.1"/>
    </source>
</evidence>
<dbReference type="AlphaFoldDB" id="A0A9D1ET81"/>